<dbReference type="Pfam" id="PF00440">
    <property type="entry name" value="TetR_N"/>
    <property type="match status" value="1"/>
</dbReference>
<reference evidence="4 5" key="1">
    <citation type="submission" date="2016-10" db="EMBL/GenBank/DDBJ databases">
        <authorList>
            <person name="de Groot N.N."/>
        </authorList>
    </citation>
    <scope>NUCLEOTIDE SEQUENCE [LARGE SCALE GENOMIC DNA]</scope>
    <source>
        <strain evidence="4 5">DSM 1736</strain>
    </source>
</reference>
<protein>
    <submittedName>
        <fullName evidence="4">Transcriptional regulator, TetR family</fullName>
    </submittedName>
</protein>
<dbReference type="OrthoDB" id="9814200at2"/>
<dbReference type="PROSITE" id="PS01081">
    <property type="entry name" value="HTH_TETR_1"/>
    <property type="match status" value="1"/>
</dbReference>
<evidence type="ECO:0000313" key="5">
    <source>
        <dbReference type="Proteomes" id="UP000214880"/>
    </source>
</evidence>
<dbReference type="SUPFAM" id="SSF46689">
    <property type="entry name" value="Homeodomain-like"/>
    <property type="match status" value="1"/>
</dbReference>
<dbReference type="PANTHER" id="PTHR43479">
    <property type="entry name" value="ACREF/ENVCD OPERON REPRESSOR-RELATED"/>
    <property type="match status" value="1"/>
</dbReference>
<gene>
    <name evidence="4" type="ORF">SAMN04488502_110110</name>
</gene>
<dbReference type="InterPro" id="IPR023772">
    <property type="entry name" value="DNA-bd_HTH_TetR-type_CS"/>
</dbReference>
<dbReference type="InterPro" id="IPR001647">
    <property type="entry name" value="HTH_TetR"/>
</dbReference>
<sequence>MPRIALDPKIRIDEILDTAELLFSANGYRKTTIQDITNKMGVAKGMIYYYFKSKEEILEAVTNRQLSTLLTDMKNMASSQLIPPSRKIEFMINAIFRTAQYRDGLLLDVLSDEKHLHIKNKINRQGILLLKPWLLKIIEEGILKDCFHVANPDIAINFIMSTLQCITDALFEKTSDEPMACHLRIAESLIEKILALPEKTLHFSLK</sequence>
<evidence type="ECO:0000259" key="3">
    <source>
        <dbReference type="PROSITE" id="PS50977"/>
    </source>
</evidence>
<dbReference type="RefSeq" id="WP_092074583.1">
    <property type="nucleotide sequence ID" value="NZ_FNHB01000010.1"/>
</dbReference>
<dbReference type="AlphaFoldDB" id="A0A1G9Y1J0"/>
<dbReference type="GO" id="GO:0003677">
    <property type="term" value="F:DNA binding"/>
    <property type="evidence" value="ECO:0007669"/>
    <property type="project" value="UniProtKB-UniRule"/>
</dbReference>
<accession>A0A1G9Y1J0</accession>
<evidence type="ECO:0000256" key="2">
    <source>
        <dbReference type="PROSITE-ProRule" id="PRU00335"/>
    </source>
</evidence>
<keyword evidence="5" id="KW-1185">Reference proteome</keyword>
<dbReference type="Proteomes" id="UP000214880">
    <property type="component" value="Unassembled WGS sequence"/>
</dbReference>
<proteinExistence type="predicted"/>
<dbReference type="EMBL" id="FNHB01000010">
    <property type="protein sequence ID" value="SDN02511.1"/>
    <property type="molecule type" value="Genomic_DNA"/>
</dbReference>
<dbReference type="STRING" id="146817.SAMN04488502_110110"/>
<evidence type="ECO:0000256" key="1">
    <source>
        <dbReference type="ARBA" id="ARBA00023125"/>
    </source>
</evidence>
<organism evidence="4 5">
    <name type="scientific">Dendrosporobacter quercicolus</name>
    <dbReference type="NCBI Taxonomy" id="146817"/>
    <lineage>
        <taxon>Bacteria</taxon>
        <taxon>Bacillati</taxon>
        <taxon>Bacillota</taxon>
        <taxon>Negativicutes</taxon>
        <taxon>Selenomonadales</taxon>
        <taxon>Sporomusaceae</taxon>
        <taxon>Dendrosporobacter</taxon>
    </lineage>
</organism>
<dbReference type="Gene3D" id="1.10.357.10">
    <property type="entry name" value="Tetracycline Repressor, domain 2"/>
    <property type="match status" value="1"/>
</dbReference>
<dbReference type="InterPro" id="IPR050624">
    <property type="entry name" value="HTH-type_Tx_Regulator"/>
</dbReference>
<name>A0A1G9Y1J0_9FIRM</name>
<dbReference type="PROSITE" id="PS50977">
    <property type="entry name" value="HTH_TETR_2"/>
    <property type="match status" value="1"/>
</dbReference>
<keyword evidence="1 2" id="KW-0238">DNA-binding</keyword>
<feature type="DNA-binding region" description="H-T-H motif" evidence="2">
    <location>
        <begin position="32"/>
        <end position="51"/>
    </location>
</feature>
<dbReference type="PRINTS" id="PR00455">
    <property type="entry name" value="HTHTETR"/>
</dbReference>
<dbReference type="PANTHER" id="PTHR43479:SF11">
    <property type="entry name" value="ACREF_ENVCD OPERON REPRESSOR-RELATED"/>
    <property type="match status" value="1"/>
</dbReference>
<evidence type="ECO:0000313" key="4">
    <source>
        <dbReference type="EMBL" id="SDN02511.1"/>
    </source>
</evidence>
<feature type="domain" description="HTH tetR-type" evidence="3">
    <location>
        <begin position="9"/>
        <end position="69"/>
    </location>
</feature>
<dbReference type="InterPro" id="IPR009057">
    <property type="entry name" value="Homeodomain-like_sf"/>
</dbReference>